<dbReference type="AlphaFoldDB" id="A0A6J4IDI3"/>
<gene>
    <name evidence="1" type="ORF">AVDCRST_MAG92-1811</name>
</gene>
<dbReference type="EMBL" id="CADCTM010000270">
    <property type="protein sequence ID" value="CAA9247139.1"/>
    <property type="molecule type" value="Genomic_DNA"/>
</dbReference>
<proteinExistence type="predicted"/>
<reference evidence="1" key="1">
    <citation type="submission" date="2020-02" db="EMBL/GenBank/DDBJ databases">
        <authorList>
            <person name="Meier V. D."/>
        </authorList>
    </citation>
    <scope>NUCLEOTIDE SEQUENCE</scope>
    <source>
        <strain evidence="1">AVDCRST_MAG92</strain>
    </source>
</reference>
<name>A0A6J4IDI3_9CYAN</name>
<evidence type="ECO:0000313" key="1">
    <source>
        <dbReference type="EMBL" id="CAA9247139.1"/>
    </source>
</evidence>
<organism evidence="1">
    <name type="scientific">uncultured Coleofasciculus sp</name>
    <dbReference type="NCBI Taxonomy" id="1267456"/>
    <lineage>
        <taxon>Bacteria</taxon>
        <taxon>Bacillati</taxon>
        <taxon>Cyanobacteriota</taxon>
        <taxon>Cyanophyceae</taxon>
        <taxon>Coleofasciculales</taxon>
        <taxon>Coleofasciculaceae</taxon>
        <taxon>Coleofasciculus</taxon>
        <taxon>environmental samples</taxon>
    </lineage>
</organism>
<accession>A0A6J4IDI3</accession>
<sequence length="253" mass="29659">MTKNVYILTWCDRIENLYGTTMVFNTLRVGFPTAEIHVVDNASIPGVRPVLRQYAQECNANFTQLEQGIAHHQFIEQTLNEQLEGSAIFVDPDICFWENVEGWSFEQLMAGRLIPKYACEYTGCMTYRRLHTSFLWISNVCVLREQLKNLRSQYIEFEPFRPVMFKAEGIWQRFDTGASLYATLSEQMYTFTERELQAYDHLFCGTHLQMVASKLNPYYAFMFTGLHKVVQQDHTKLKDAWKMQDDYFNSLAI</sequence>
<protein>
    <submittedName>
        <fullName evidence="1">Uncharacterized protein</fullName>
    </submittedName>
</protein>